<evidence type="ECO:0000256" key="1">
    <source>
        <dbReference type="SAM" id="Phobius"/>
    </source>
</evidence>
<keyword evidence="1" id="KW-0812">Transmembrane</keyword>
<keyword evidence="1" id="KW-1133">Transmembrane helix</keyword>
<reference evidence="3" key="1">
    <citation type="submission" date="2016-10" db="EMBL/GenBank/DDBJ databases">
        <authorList>
            <person name="Varghese N."/>
            <person name="Submissions S."/>
        </authorList>
    </citation>
    <scope>NUCLEOTIDE SEQUENCE [LARGE SCALE GENOMIC DNA]</scope>
    <source>
        <strain evidence="3">CGMCC 4.6609</strain>
    </source>
</reference>
<dbReference type="STRING" id="641025.SAMN05421507_13541"/>
<feature type="transmembrane region" description="Helical" evidence="1">
    <location>
        <begin position="86"/>
        <end position="104"/>
    </location>
</feature>
<feature type="transmembrane region" description="Helical" evidence="1">
    <location>
        <begin position="110"/>
        <end position="127"/>
    </location>
</feature>
<evidence type="ECO:0000313" key="2">
    <source>
        <dbReference type="EMBL" id="SDP98079.1"/>
    </source>
</evidence>
<dbReference type="PROSITE" id="PS51257">
    <property type="entry name" value="PROKAR_LIPOPROTEIN"/>
    <property type="match status" value="1"/>
</dbReference>
<protein>
    <recommendedName>
        <fullName evidence="4">DoxX protein</fullName>
    </recommendedName>
</protein>
<dbReference type="EMBL" id="FNIX01000035">
    <property type="protein sequence ID" value="SDP98079.1"/>
    <property type="molecule type" value="Genomic_DNA"/>
</dbReference>
<organism evidence="2 3">
    <name type="scientific">Lentzea jiangxiensis</name>
    <dbReference type="NCBI Taxonomy" id="641025"/>
    <lineage>
        <taxon>Bacteria</taxon>
        <taxon>Bacillati</taxon>
        <taxon>Actinomycetota</taxon>
        <taxon>Actinomycetes</taxon>
        <taxon>Pseudonocardiales</taxon>
        <taxon>Pseudonocardiaceae</taxon>
        <taxon>Lentzea</taxon>
    </lineage>
</organism>
<proteinExistence type="predicted"/>
<name>A0A1H0X5H7_9PSEU</name>
<sequence>MIWSKAPSKVVLVIRLLMALVFAFYGCVKLAGGQYYYGDWDDLSKSTVDGTSLVWLFYGYSPFYGRVTGLFELVPALMLLFRRTTFIGAGALFAVGLNITLMDFAFDYPFVKYMAALYTVLCGFLVVQDRARLRDVFSDPAVDAARRSPENSRGRARW</sequence>
<feature type="transmembrane region" description="Helical" evidence="1">
    <location>
        <begin position="12"/>
        <end position="32"/>
    </location>
</feature>
<gene>
    <name evidence="2" type="ORF">SAMN05421507_13541</name>
</gene>
<accession>A0A1H0X5H7</accession>
<dbReference type="RefSeq" id="WP_090105400.1">
    <property type="nucleotide sequence ID" value="NZ_FNIX01000035.1"/>
</dbReference>
<evidence type="ECO:0008006" key="4">
    <source>
        <dbReference type="Google" id="ProtNLM"/>
    </source>
</evidence>
<dbReference type="AlphaFoldDB" id="A0A1H0X5H7"/>
<evidence type="ECO:0000313" key="3">
    <source>
        <dbReference type="Proteomes" id="UP000199691"/>
    </source>
</evidence>
<dbReference type="OrthoDB" id="3686926at2"/>
<keyword evidence="1" id="KW-0472">Membrane</keyword>
<dbReference type="Proteomes" id="UP000199691">
    <property type="component" value="Unassembled WGS sequence"/>
</dbReference>
<feature type="transmembrane region" description="Helical" evidence="1">
    <location>
        <begin position="52"/>
        <end position="74"/>
    </location>
</feature>
<keyword evidence="3" id="KW-1185">Reference proteome</keyword>